<evidence type="ECO:0000313" key="6">
    <source>
        <dbReference type="EMBL" id="KAG5586880.1"/>
    </source>
</evidence>
<comment type="subcellular location">
    <subcellularLocation>
        <location evidence="1">Nucleus</location>
    </subcellularLocation>
</comment>
<comment type="caution">
    <text evidence="6">The sequence shown here is derived from an EMBL/GenBank/DDBJ whole genome shotgun (WGS) entry which is preliminary data.</text>
</comment>
<evidence type="ECO:0000313" key="7">
    <source>
        <dbReference type="Proteomes" id="UP000824120"/>
    </source>
</evidence>
<keyword evidence="5" id="KW-0539">Nucleus</keyword>
<reference evidence="6 7" key="1">
    <citation type="submission" date="2020-09" db="EMBL/GenBank/DDBJ databases">
        <title>De no assembly of potato wild relative species, Solanum commersonii.</title>
        <authorList>
            <person name="Cho K."/>
        </authorList>
    </citation>
    <scope>NUCLEOTIDE SEQUENCE [LARGE SCALE GENOMIC DNA]</scope>
    <source>
        <strain evidence="6">LZ3.2</strain>
        <tissue evidence="6">Leaf</tissue>
    </source>
</reference>
<dbReference type="EMBL" id="JACXVP010000009">
    <property type="protein sequence ID" value="KAG5586880.1"/>
    <property type="molecule type" value="Genomic_DNA"/>
</dbReference>
<dbReference type="PANTHER" id="PTHR31140:SF81">
    <property type="entry name" value="B3 DOMAIN-CONTAINING TRANSCRIPTION FACTOR ABI3"/>
    <property type="match status" value="1"/>
</dbReference>
<dbReference type="OrthoDB" id="757982at2759"/>
<dbReference type="InterPro" id="IPR044800">
    <property type="entry name" value="LEC2-like"/>
</dbReference>
<protein>
    <submittedName>
        <fullName evidence="6">Uncharacterized protein</fullName>
    </submittedName>
</protein>
<gene>
    <name evidence="6" type="ORF">H5410_047314</name>
</gene>
<dbReference type="Proteomes" id="UP000824120">
    <property type="component" value="Chromosome 9"/>
</dbReference>
<sequence>MPASAPPCVYLKEHDFPLGVKSITPTSAPKEAESHLPKLESRDGISIAMEDIVTSRVWNMKFWPNNKSRMYVLEKIVCFKKNDSFPFTK</sequence>
<evidence type="ECO:0000256" key="1">
    <source>
        <dbReference type="ARBA" id="ARBA00004123"/>
    </source>
</evidence>
<dbReference type="AlphaFoldDB" id="A0A9J5XIS7"/>
<proteinExistence type="predicted"/>
<keyword evidence="3" id="KW-0238">DNA-binding</keyword>
<name>A0A9J5XIS7_SOLCO</name>
<dbReference type="GO" id="GO:0003677">
    <property type="term" value="F:DNA binding"/>
    <property type="evidence" value="ECO:0007669"/>
    <property type="project" value="UniProtKB-KW"/>
</dbReference>
<evidence type="ECO:0000256" key="5">
    <source>
        <dbReference type="ARBA" id="ARBA00023242"/>
    </source>
</evidence>
<evidence type="ECO:0000256" key="4">
    <source>
        <dbReference type="ARBA" id="ARBA00023163"/>
    </source>
</evidence>
<keyword evidence="2" id="KW-0805">Transcription regulation</keyword>
<dbReference type="InterPro" id="IPR015300">
    <property type="entry name" value="DNA-bd_pseudobarrel_sf"/>
</dbReference>
<accession>A0A9J5XIS7</accession>
<evidence type="ECO:0000256" key="2">
    <source>
        <dbReference type="ARBA" id="ARBA00023015"/>
    </source>
</evidence>
<organism evidence="6 7">
    <name type="scientific">Solanum commersonii</name>
    <name type="common">Commerson's wild potato</name>
    <name type="synonym">Commerson's nightshade</name>
    <dbReference type="NCBI Taxonomy" id="4109"/>
    <lineage>
        <taxon>Eukaryota</taxon>
        <taxon>Viridiplantae</taxon>
        <taxon>Streptophyta</taxon>
        <taxon>Embryophyta</taxon>
        <taxon>Tracheophyta</taxon>
        <taxon>Spermatophyta</taxon>
        <taxon>Magnoliopsida</taxon>
        <taxon>eudicotyledons</taxon>
        <taxon>Gunneridae</taxon>
        <taxon>Pentapetalae</taxon>
        <taxon>asterids</taxon>
        <taxon>lamiids</taxon>
        <taxon>Solanales</taxon>
        <taxon>Solanaceae</taxon>
        <taxon>Solanoideae</taxon>
        <taxon>Solaneae</taxon>
        <taxon>Solanum</taxon>
    </lineage>
</organism>
<keyword evidence="7" id="KW-1185">Reference proteome</keyword>
<evidence type="ECO:0000256" key="3">
    <source>
        <dbReference type="ARBA" id="ARBA00023125"/>
    </source>
</evidence>
<dbReference type="GO" id="GO:0005634">
    <property type="term" value="C:nucleus"/>
    <property type="evidence" value="ECO:0007669"/>
    <property type="project" value="UniProtKB-SubCell"/>
</dbReference>
<dbReference type="Gene3D" id="2.40.330.10">
    <property type="entry name" value="DNA-binding pseudobarrel domain"/>
    <property type="match status" value="1"/>
</dbReference>
<keyword evidence="4" id="KW-0804">Transcription</keyword>
<dbReference type="GO" id="GO:0003700">
    <property type="term" value="F:DNA-binding transcription factor activity"/>
    <property type="evidence" value="ECO:0007669"/>
    <property type="project" value="InterPro"/>
</dbReference>
<dbReference type="PANTHER" id="PTHR31140">
    <property type="entry name" value="B3 DOMAIN-CONTAINING TRANSCRIPTION FACTOR ABI3"/>
    <property type="match status" value="1"/>
</dbReference>